<feature type="transmembrane region" description="Helical" evidence="1">
    <location>
        <begin position="5"/>
        <end position="22"/>
    </location>
</feature>
<evidence type="ECO:0000313" key="2">
    <source>
        <dbReference type="EMBL" id="MBX62844.1"/>
    </source>
</evidence>
<organism evidence="2">
    <name type="scientific">Rhizophora mucronata</name>
    <name type="common">Asiatic mangrove</name>
    <dbReference type="NCBI Taxonomy" id="61149"/>
    <lineage>
        <taxon>Eukaryota</taxon>
        <taxon>Viridiplantae</taxon>
        <taxon>Streptophyta</taxon>
        <taxon>Embryophyta</taxon>
        <taxon>Tracheophyta</taxon>
        <taxon>Spermatophyta</taxon>
        <taxon>Magnoliopsida</taxon>
        <taxon>eudicotyledons</taxon>
        <taxon>Gunneridae</taxon>
        <taxon>Pentapetalae</taxon>
        <taxon>rosids</taxon>
        <taxon>fabids</taxon>
        <taxon>Malpighiales</taxon>
        <taxon>Rhizophoraceae</taxon>
        <taxon>Rhizophora</taxon>
    </lineage>
</organism>
<keyword evidence="1" id="KW-0472">Membrane</keyword>
<protein>
    <submittedName>
        <fullName evidence="2">Uncharacterized protein</fullName>
    </submittedName>
</protein>
<name>A0A2P2Q7A6_RHIMU</name>
<reference evidence="2" key="1">
    <citation type="submission" date="2018-02" db="EMBL/GenBank/DDBJ databases">
        <title>Rhizophora mucronata_Transcriptome.</title>
        <authorList>
            <person name="Meera S.P."/>
            <person name="Sreeshan A."/>
            <person name="Augustine A."/>
        </authorList>
    </citation>
    <scope>NUCLEOTIDE SEQUENCE</scope>
    <source>
        <tissue evidence="2">Leaf</tissue>
    </source>
</reference>
<keyword evidence="1" id="KW-1133">Transmembrane helix</keyword>
<sequence length="64" mass="7554">MSIKSAIMIINCIYVIYLYAINDSSYTFYYSNHYRGKTLRPYGRMLTFLSGLSKLWSRLLLLLC</sequence>
<keyword evidence="1" id="KW-0812">Transmembrane</keyword>
<evidence type="ECO:0000256" key="1">
    <source>
        <dbReference type="SAM" id="Phobius"/>
    </source>
</evidence>
<proteinExistence type="predicted"/>
<accession>A0A2P2Q7A6</accession>
<dbReference type="AlphaFoldDB" id="A0A2P2Q7A6"/>
<dbReference type="EMBL" id="GGEC01082360">
    <property type="protein sequence ID" value="MBX62844.1"/>
    <property type="molecule type" value="Transcribed_RNA"/>
</dbReference>